<dbReference type="Pfam" id="PF04029">
    <property type="entry name" value="2-ph_phosp"/>
    <property type="match status" value="1"/>
</dbReference>
<evidence type="ECO:0000256" key="4">
    <source>
        <dbReference type="ARBA" id="ARBA00021948"/>
    </source>
</evidence>
<dbReference type="GO" id="GO:0000287">
    <property type="term" value="F:magnesium ion binding"/>
    <property type="evidence" value="ECO:0007669"/>
    <property type="project" value="InterPro"/>
</dbReference>
<dbReference type="EMBL" id="WKKF01000001">
    <property type="protein sequence ID" value="MRX53077.1"/>
    <property type="molecule type" value="Genomic_DNA"/>
</dbReference>
<accession>A0A6I2M6E3</accession>
<name>A0A6I2M6E3_9BACI</name>
<evidence type="ECO:0000256" key="3">
    <source>
        <dbReference type="ARBA" id="ARBA00012953"/>
    </source>
</evidence>
<dbReference type="Proteomes" id="UP000441585">
    <property type="component" value="Unassembled WGS sequence"/>
</dbReference>
<evidence type="ECO:0000256" key="5">
    <source>
        <dbReference type="ARBA" id="ARBA00022801"/>
    </source>
</evidence>
<keyword evidence="5" id="KW-0378">Hydrolase</keyword>
<dbReference type="RefSeq" id="WP_070876816.1">
    <property type="nucleotide sequence ID" value="NZ_CAJGAA010000001.1"/>
</dbReference>
<protein>
    <recommendedName>
        <fullName evidence="4">Probable 2-phosphosulfolactate phosphatase</fullName>
        <ecNumber evidence="3">3.1.3.71</ecNumber>
    </recommendedName>
</protein>
<dbReference type="PANTHER" id="PTHR37311">
    <property type="entry name" value="2-PHOSPHOSULFOLACTATE PHOSPHATASE-RELATED"/>
    <property type="match status" value="1"/>
</dbReference>
<keyword evidence="6" id="KW-0460">Magnesium</keyword>
<evidence type="ECO:0000313" key="8">
    <source>
        <dbReference type="EMBL" id="MRX53077.1"/>
    </source>
</evidence>
<dbReference type="GO" id="GO:0050545">
    <property type="term" value="F:sulfopyruvate decarboxylase activity"/>
    <property type="evidence" value="ECO:0007669"/>
    <property type="project" value="TreeGrafter"/>
</dbReference>
<comment type="similarity">
    <text evidence="2">Belongs to the ComB family.</text>
</comment>
<dbReference type="AlphaFoldDB" id="A0A6I2M6E3"/>
<sequence length="243" mass="26996">MRKINVITQKELVDSELIRNCTAVVIDVFLATSTITFLLEKGCELVYAVKDAEAALDIVNQHKNQYLLIGEWNGKAIENFEYPDPTLIVESKQRTAIICTTNGTIAIENAKHAKTLFVSSLINGHRISDQIIQLDDGSSIILVCSGNAGRFSLEDFIGAGQIIDHLVKKDEFDLSDAARLAREAFLHAKSQQFVNLLESETAELLRKTGFGHTIQWIIDQVEKVNVVPIYLNGKITRKQNGGN</sequence>
<reference evidence="8 9" key="1">
    <citation type="submission" date="2019-11" db="EMBL/GenBank/DDBJ databases">
        <title>Bacillus idriensis genome.</title>
        <authorList>
            <person name="Konopka E.N."/>
            <person name="Newman J.D."/>
        </authorList>
    </citation>
    <scope>NUCLEOTIDE SEQUENCE [LARGE SCALE GENOMIC DNA]</scope>
    <source>
        <strain evidence="8 9">DSM 19097</strain>
    </source>
</reference>
<dbReference type="EC" id="3.1.3.71" evidence="3"/>
<evidence type="ECO:0000256" key="6">
    <source>
        <dbReference type="ARBA" id="ARBA00022842"/>
    </source>
</evidence>
<comment type="cofactor">
    <cofactor evidence="1">
        <name>Mg(2+)</name>
        <dbReference type="ChEBI" id="CHEBI:18420"/>
    </cofactor>
</comment>
<dbReference type="PANTHER" id="PTHR37311:SF1">
    <property type="entry name" value="2-PHOSPHOSULFOLACTATE PHOSPHATASE-RELATED"/>
    <property type="match status" value="1"/>
</dbReference>
<organism evidence="8 9">
    <name type="scientific">Metabacillus idriensis</name>
    <dbReference type="NCBI Taxonomy" id="324768"/>
    <lineage>
        <taxon>Bacteria</taxon>
        <taxon>Bacillati</taxon>
        <taxon>Bacillota</taxon>
        <taxon>Bacilli</taxon>
        <taxon>Bacillales</taxon>
        <taxon>Bacillaceae</taxon>
        <taxon>Metabacillus</taxon>
    </lineage>
</organism>
<comment type="caution">
    <text evidence="8">The sequence shown here is derived from an EMBL/GenBank/DDBJ whole genome shotgun (WGS) entry which is preliminary data.</text>
</comment>
<evidence type="ECO:0000313" key="9">
    <source>
        <dbReference type="Proteomes" id="UP000441585"/>
    </source>
</evidence>
<comment type="catalytic activity">
    <reaction evidence="7">
        <text>(2R)-O-phospho-3-sulfolactate + H2O = (2R)-3-sulfolactate + phosphate</text>
        <dbReference type="Rhea" id="RHEA:23416"/>
        <dbReference type="ChEBI" id="CHEBI:15377"/>
        <dbReference type="ChEBI" id="CHEBI:15597"/>
        <dbReference type="ChEBI" id="CHEBI:43474"/>
        <dbReference type="ChEBI" id="CHEBI:58738"/>
        <dbReference type="EC" id="3.1.3.71"/>
    </reaction>
</comment>
<dbReference type="InterPro" id="IPR005238">
    <property type="entry name" value="ComB-like"/>
</dbReference>
<dbReference type="SUPFAM" id="SSF142823">
    <property type="entry name" value="ComB-like"/>
    <property type="match status" value="1"/>
</dbReference>
<proteinExistence type="inferred from homology"/>
<keyword evidence="9" id="KW-1185">Reference proteome</keyword>
<dbReference type="InterPro" id="IPR036702">
    <property type="entry name" value="ComB-like_sf"/>
</dbReference>
<dbReference type="GO" id="GO:0050532">
    <property type="term" value="F:2-phosphosulfolactate phosphatase activity"/>
    <property type="evidence" value="ECO:0007669"/>
    <property type="project" value="UniProtKB-EC"/>
</dbReference>
<evidence type="ECO:0000256" key="2">
    <source>
        <dbReference type="ARBA" id="ARBA00009997"/>
    </source>
</evidence>
<evidence type="ECO:0000256" key="1">
    <source>
        <dbReference type="ARBA" id="ARBA00001946"/>
    </source>
</evidence>
<evidence type="ECO:0000256" key="7">
    <source>
        <dbReference type="ARBA" id="ARBA00033711"/>
    </source>
</evidence>
<gene>
    <name evidence="8" type="ORF">GJU41_03770</name>
</gene>
<dbReference type="Gene3D" id="3.90.1560.10">
    <property type="entry name" value="ComB-like"/>
    <property type="match status" value="1"/>
</dbReference>